<organism evidence="4">
    <name type="scientific">Tanacetum cinerariifolium</name>
    <name type="common">Dalmatian daisy</name>
    <name type="synonym">Chrysanthemum cinerariifolium</name>
    <dbReference type="NCBI Taxonomy" id="118510"/>
    <lineage>
        <taxon>Eukaryota</taxon>
        <taxon>Viridiplantae</taxon>
        <taxon>Streptophyta</taxon>
        <taxon>Embryophyta</taxon>
        <taxon>Tracheophyta</taxon>
        <taxon>Spermatophyta</taxon>
        <taxon>Magnoliopsida</taxon>
        <taxon>eudicotyledons</taxon>
        <taxon>Gunneridae</taxon>
        <taxon>Pentapetalae</taxon>
        <taxon>asterids</taxon>
        <taxon>campanulids</taxon>
        <taxon>Asterales</taxon>
        <taxon>Asteraceae</taxon>
        <taxon>Asteroideae</taxon>
        <taxon>Anthemideae</taxon>
        <taxon>Anthemidinae</taxon>
        <taxon>Tanacetum</taxon>
    </lineage>
</organism>
<protein>
    <recommendedName>
        <fullName evidence="3">Reverse transcriptase Ty1/copia-type domain-containing protein</fullName>
    </recommendedName>
</protein>
<sequence length="1634" mass="187572">MTLLQKEAATTSSVKSVGSGRRGLILTERILLIQMSHLTEFQVNVQQENRKDNDIGGNGEAAPNMLRTLIKTSRIHGSIPFLIHQFLHKNTLVINDKVKVVDLTSQDIGSFNRRIGHALEPKGVYMEAPQRVKIVEVGIGSQDQKEEVKRRGGQLVSTLGVQRNRSLHTSDPAAAKTERWVMPTWCHMFNSTLTGNVRVWFGDLPPESIDNYDDLKKSFLENYLQQKKYIKYPIELHNIKQRDGESTKGEKWQLQIKKERRHSHHGNSMRVAKSKTSKKKVFGTNKAPPPMTTPVEKRNHAKFCEFHGEVGHNTNECMHLRKQIEEMLKAGKLSHLMKDIKQNNGKEQPKENEETEGPMIIMAEIGGHYVHRMYVDGESASEIMYEHCFSSHRLEIKKQLIPATTPLIGFSGEIIWLIEQIQLLVKIGDEEHSALAWMNFMYKEITLKSSQLVPLECAMVFGPTKTPSATKPIAKERIKVAINMECPEQTPADTTGVPRHIVEHRLNMPEGCPLIRQKKRGQAADRNHAIQEEVGKLVEAGIMREVNYHDWLCNPVMVKKHDGSWRMCVDFKDLNKACPKDDEIVRDIEETIKTLREINMKLNPKKCAFGVQEGMFLGYKVNAKGLKVCPDKLIAELPMLTAPMEKEELIVYLAATKETMSRDVLTIGSTMRIPLLYQGEYSQWVERFMNYLEEQTDGEAMINSIKNDKSMWSDQEKKIQKIDHLARSLLIQGLANDIHSLIDSNKTTKDLWDALARHMLGSEYGKRDRKAVVLYEYETFKLLKENLCNNDETEQKLMDINIDALYNILKQTQGYINDAMGLKKKTVVVTSDPLALIAEKTKVSKRKEEVVVSLDSEGSDAGHFAKDCKKAKVKDYEYYKTKMLLAKKYKDEQVLLAEDHAWMESSSDSDQEINANMVFMAQIEKVLSDSEAISSSSDDKISKVSYYLTEFENESEYETSEYYDNTITYGLFVNDNDDQEIFHDCENFPENLIESQIDHNESAVDYNDSEGINKLIRKFNRNIAKCLNRIEKANQQNKDFENQKKDLQDKYDVLKNQATTFKMKNKEFIKQLKVLIKKNDDLLAQTNVLKDQLQVKHVVIDTLHRKQIADQEVLYDKMSVQLVELDKHVRDLKNKVLEKDFKISELEECVRNKDLEIEKCLERLNDCENKLHKMGLTNQTVHMIMPSKDKMYNGRKGIGFENPSYFCKAKDLRPTLYDERVINLGAFDCNNARNALCNARMNASVDVNDLFVFDDASIRKSHVSKMPFRKKPSASLNVPSRSKLNKSLPRIVRKWLPKLKPCSKHMTGNRAMLTNFVEKYLGTVRFGNNDFAVIDGYGDVVIGSMTIKKICYLLNDYDDVGKLKAKGDIRVFARYSKESAAFRIYNKRTQTSKKDLENLFQKFYDEYFDASKIMKSSTMNVETSNVEIPLHEEEVFHERFESFQEESSSSFLNDDVHQSLEEVVVPSSNIQSISNNMVPNVDEASTSHSVFNERLEDAYFDASTSFHDSSNVHTFYQPYPHEKKWTKDHPRHKIIGDPKSSVRTRGQLANSCLFSCLLSSIEPANVAEALRDDDWDFTVFQMDVKTTFLNEILKEEVYVGQPPGFVNKQYPDHVYALNKALYGLKQAPRAWLNG</sequence>
<dbReference type="InterPro" id="IPR053134">
    <property type="entry name" value="RNA-dir_DNA_polymerase"/>
</dbReference>
<dbReference type="PANTHER" id="PTHR24559:SF444">
    <property type="entry name" value="REVERSE TRANSCRIPTASE DOMAIN-CONTAINING PROTEIN"/>
    <property type="match status" value="1"/>
</dbReference>
<evidence type="ECO:0000256" key="2">
    <source>
        <dbReference type="SAM" id="MobiDB-lite"/>
    </source>
</evidence>
<dbReference type="EMBL" id="BKCJ010009717">
    <property type="protein sequence ID" value="GEU88290.1"/>
    <property type="molecule type" value="Genomic_DNA"/>
</dbReference>
<keyword evidence="1" id="KW-0175">Coiled coil</keyword>
<feature type="domain" description="Reverse transcriptase Ty1/copia-type" evidence="3">
    <location>
        <begin position="1576"/>
        <end position="1632"/>
    </location>
</feature>
<dbReference type="PANTHER" id="PTHR24559">
    <property type="entry name" value="TRANSPOSON TY3-I GAG-POL POLYPROTEIN"/>
    <property type="match status" value="1"/>
</dbReference>
<name>A0A6L2NQC5_TANCI</name>
<dbReference type="SUPFAM" id="SSF56672">
    <property type="entry name" value="DNA/RNA polymerases"/>
    <property type="match status" value="1"/>
</dbReference>
<evidence type="ECO:0000256" key="1">
    <source>
        <dbReference type="SAM" id="Coils"/>
    </source>
</evidence>
<feature type="coiled-coil region" evidence="1">
    <location>
        <begin position="1016"/>
        <end position="1085"/>
    </location>
</feature>
<comment type="caution">
    <text evidence="4">The sequence shown here is derived from an EMBL/GenBank/DDBJ whole genome shotgun (WGS) entry which is preliminary data.</text>
</comment>
<proteinExistence type="predicted"/>
<gene>
    <name evidence="4" type="ORF">Tci_060268</name>
</gene>
<dbReference type="Gene3D" id="3.10.10.10">
    <property type="entry name" value="HIV Type 1 Reverse Transcriptase, subunit A, domain 1"/>
    <property type="match status" value="1"/>
</dbReference>
<reference evidence="4" key="1">
    <citation type="journal article" date="2019" name="Sci. Rep.">
        <title>Draft genome of Tanacetum cinerariifolium, the natural source of mosquito coil.</title>
        <authorList>
            <person name="Yamashiro T."/>
            <person name="Shiraishi A."/>
            <person name="Satake H."/>
            <person name="Nakayama K."/>
        </authorList>
    </citation>
    <scope>NUCLEOTIDE SEQUENCE</scope>
</reference>
<feature type="coiled-coil region" evidence="1">
    <location>
        <begin position="1115"/>
        <end position="1170"/>
    </location>
</feature>
<dbReference type="InterPro" id="IPR043502">
    <property type="entry name" value="DNA/RNA_pol_sf"/>
</dbReference>
<accession>A0A6L2NQC5</accession>
<feature type="compositionally biased region" description="Basic residues" evidence="2">
    <location>
        <begin position="258"/>
        <end position="281"/>
    </location>
</feature>
<dbReference type="InterPro" id="IPR013103">
    <property type="entry name" value="RVT_2"/>
</dbReference>
<feature type="region of interest" description="Disordered" evidence="2">
    <location>
        <begin position="257"/>
        <end position="295"/>
    </location>
</feature>
<dbReference type="Pfam" id="PF07727">
    <property type="entry name" value="RVT_2"/>
    <property type="match status" value="1"/>
</dbReference>
<evidence type="ECO:0000313" key="4">
    <source>
        <dbReference type="EMBL" id="GEU88290.1"/>
    </source>
</evidence>
<evidence type="ECO:0000259" key="3">
    <source>
        <dbReference type="Pfam" id="PF07727"/>
    </source>
</evidence>